<dbReference type="EMBL" id="BPLR01000405">
    <property type="protein sequence ID" value="GIY94556.1"/>
    <property type="molecule type" value="Genomic_DNA"/>
</dbReference>
<comment type="caution">
    <text evidence="1">The sequence shown here is derived from an EMBL/GenBank/DDBJ whole genome shotgun (WGS) entry which is preliminary data.</text>
</comment>
<protein>
    <submittedName>
        <fullName evidence="1">Uncharacterized protein</fullName>
    </submittedName>
</protein>
<evidence type="ECO:0000313" key="2">
    <source>
        <dbReference type="Proteomes" id="UP001054945"/>
    </source>
</evidence>
<name>A0AAV4XHY6_CAEEX</name>
<dbReference type="Proteomes" id="UP001054945">
    <property type="component" value="Unassembled WGS sequence"/>
</dbReference>
<organism evidence="1 2">
    <name type="scientific">Caerostris extrusa</name>
    <name type="common">Bark spider</name>
    <name type="synonym">Caerostris bankana</name>
    <dbReference type="NCBI Taxonomy" id="172846"/>
    <lineage>
        <taxon>Eukaryota</taxon>
        <taxon>Metazoa</taxon>
        <taxon>Ecdysozoa</taxon>
        <taxon>Arthropoda</taxon>
        <taxon>Chelicerata</taxon>
        <taxon>Arachnida</taxon>
        <taxon>Araneae</taxon>
        <taxon>Araneomorphae</taxon>
        <taxon>Entelegynae</taxon>
        <taxon>Araneoidea</taxon>
        <taxon>Araneidae</taxon>
        <taxon>Caerostris</taxon>
    </lineage>
</organism>
<gene>
    <name evidence="1" type="ORF">CEXT_41791</name>
</gene>
<reference evidence="1 2" key="1">
    <citation type="submission" date="2021-06" db="EMBL/GenBank/DDBJ databases">
        <title>Caerostris extrusa draft genome.</title>
        <authorList>
            <person name="Kono N."/>
            <person name="Arakawa K."/>
        </authorList>
    </citation>
    <scope>NUCLEOTIDE SEQUENCE [LARGE SCALE GENOMIC DNA]</scope>
</reference>
<proteinExistence type="predicted"/>
<sequence>MTIQATDSPSIRQTSLWTVYQKHSVCLPRCISTLTSPVAHSLLYYNYTLHNKLYSLAVCGSEYVKHATHNTNQIDTFHPLRLTTQRTLKAALSN</sequence>
<evidence type="ECO:0000313" key="1">
    <source>
        <dbReference type="EMBL" id="GIY94556.1"/>
    </source>
</evidence>
<keyword evidence="2" id="KW-1185">Reference proteome</keyword>
<dbReference type="AlphaFoldDB" id="A0AAV4XHY6"/>
<accession>A0AAV4XHY6</accession>